<dbReference type="Pfam" id="PF00172">
    <property type="entry name" value="Zn_clus"/>
    <property type="match status" value="1"/>
</dbReference>
<dbReference type="PANTHER" id="PTHR46910">
    <property type="entry name" value="TRANSCRIPTION FACTOR PDR1"/>
    <property type="match status" value="1"/>
</dbReference>
<evidence type="ECO:0000313" key="5">
    <source>
        <dbReference type="EMBL" id="EMD62783.1"/>
    </source>
</evidence>
<feature type="region of interest" description="Disordered" evidence="3">
    <location>
        <begin position="531"/>
        <end position="556"/>
    </location>
</feature>
<dbReference type="OMA" id="NFSMHIK"/>
<dbReference type="GeneID" id="19132094"/>
<dbReference type="Pfam" id="PF04082">
    <property type="entry name" value="Fungal_trans"/>
    <property type="match status" value="1"/>
</dbReference>
<dbReference type="CDD" id="cd12148">
    <property type="entry name" value="fungal_TF_MHR"/>
    <property type="match status" value="1"/>
</dbReference>
<dbReference type="PROSITE" id="PS50048">
    <property type="entry name" value="ZN2_CY6_FUNGAL_2"/>
    <property type="match status" value="1"/>
</dbReference>
<organism evidence="5 6">
    <name type="scientific">Cochliobolus sativus (strain ND90Pr / ATCC 201652)</name>
    <name type="common">Common root rot and spot blotch fungus</name>
    <name type="synonym">Bipolaris sorokiniana</name>
    <dbReference type="NCBI Taxonomy" id="665912"/>
    <lineage>
        <taxon>Eukaryota</taxon>
        <taxon>Fungi</taxon>
        <taxon>Dikarya</taxon>
        <taxon>Ascomycota</taxon>
        <taxon>Pezizomycotina</taxon>
        <taxon>Dothideomycetes</taxon>
        <taxon>Pleosporomycetidae</taxon>
        <taxon>Pleosporales</taxon>
        <taxon>Pleosporineae</taxon>
        <taxon>Pleosporaceae</taxon>
        <taxon>Bipolaris</taxon>
    </lineage>
</organism>
<evidence type="ECO:0000313" key="6">
    <source>
        <dbReference type="Proteomes" id="UP000016934"/>
    </source>
</evidence>
<dbReference type="RefSeq" id="XP_007701131.1">
    <property type="nucleotide sequence ID" value="XM_007702941.1"/>
</dbReference>
<dbReference type="InterPro" id="IPR036864">
    <property type="entry name" value="Zn2-C6_fun-type_DNA-bd_sf"/>
</dbReference>
<dbReference type="GO" id="GO:0000981">
    <property type="term" value="F:DNA-binding transcription factor activity, RNA polymerase II-specific"/>
    <property type="evidence" value="ECO:0007669"/>
    <property type="project" value="InterPro"/>
</dbReference>
<dbReference type="Gene3D" id="4.10.240.10">
    <property type="entry name" value="Zn(2)-C6 fungal-type DNA-binding domain"/>
    <property type="match status" value="1"/>
</dbReference>
<dbReference type="GO" id="GO:0008270">
    <property type="term" value="F:zinc ion binding"/>
    <property type="evidence" value="ECO:0007669"/>
    <property type="project" value="InterPro"/>
</dbReference>
<dbReference type="InterPro" id="IPR050987">
    <property type="entry name" value="AtrR-like"/>
</dbReference>
<dbReference type="KEGG" id="bsc:COCSADRAFT_161346"/>
<evidence type="ECO:0000256" key="3">
    <source>
        <dbReference type="SAM" id="MobiDB-lite"/>
    </source>
</evidence>
<dbReference type="PROSITE" id="PS00463">
    <property type="entry name" value="ZN2_CY6_FUNGAL_1"/>
    <property type="match status" value="1"/>
</dbReference>
<dbReference type="OrthoDB" id="3266505at2759"/>
<gene>
    <name evidence="5" type="ORF">COCSADRAFT_161346</name>
</gene>
<dbReference type="Proteomes" id="UP000016934">
    <property type="component" value="Unassembled WGS sequence"/>
</dbReference>
<proteinExistence type="predicted"/>
<dbReference type="InterPro" id="IPR007219">
    <property type="entry name" value="XnlR_reg_dom"/>
</dbReference>
<reference evidence="6" key="2">
    <citation type="journal article" date="2013" name="PLoS Genet.">
        <title>Comparative genome structure, secondary metabolite, and effector coding capacity across Cochliobolus pathogens.</title>
        <authorList>
            <person name="Condon B.J."/>
            <person name="Leng Y."/>
            <person name="Wu D."/>
            <person name="Bushley K.E."/>
            <person name="Ohm R.A."/>
            <person name="Otillar R."/>
            <person name="Martin J."/>
            <person name="Schackwitz W."/>
            <person name="Grimwood J."/>
            <person name="MohdZainudin N."/>
            <person name="Xue C."/>
            <person name="Wang R."/>
            <person name="Manning V.A."/>
            <person name="Dhillon B."/>
            <person name="Tu Z.J."/>
            <person name="Steffenson B.J."/>
            <person name="Salamov A."/>
            <person name="Sun H."/>
            <person name="Lowry S."/>
            <person name="LaButti K."/>
            <person name="Han J."/>
            <person name="Copeland A."/>
            <person name="Lindquist E."/>
            <person name="Barry K."/>
            <person name="Schmutz J."/>
            <person name="Baker S.E."/>
            <person name="Ciuffetti L.M."/>
            <person name="Grigoriev I.V."/>
            <person name="Zhong S."/>
            <person name="Turgeon B.G."/>
        </authorList>
    </citation>
    <scope>NUCLEOTIDE SEQUENCE [LARGE SCALE GENOMIC DNA]</scope>
    <source>
        <strain evidence="6">ND90Pr / ATCC 201652</strain>
    </source>
</reference>
<dbReference type="CDD" id="cd00067">
    <property type="entry name" value="GAL4"/>
    <property type="match status" value="1"/>
</dbReference>
<feature type="compositionally biased region" description="Basic and acidic residues" evidence="3">
    <location>
        <begin position="531"/>
        <end position="553"/>
    </location>
</feature>
<evidence type="ECO:0000256" key="1">
    <source>
        <dbReference type="ARBA" id="ARBA00022723"/>
    </source>
</evidence>
<dbReference type="EMBL" id="KB445645">
    <property type="protein sequence ID" value="EMD62783.1"/>
    <property type="molecule type" value="Genomic_DNA"/>
</dbReference>
<dbReference type="GO" id="GO:0003677">
    <property type="term" value="F:DNA binding"/>
    <property type="evidence" value="ECO:0007669"/>
    <property type="project" value="InterPro"/>
</dbReference>
<dbReference type="SMART" id="SM00066">
    <property type="entry name" value="GAL4"/>
    <property type="match status" value="1"/>
</dbReference>
<keyword evidence="1" id="KW-0479">Metal-binding</keyword>
<evidence type="ECO:0000259" key="4">
    <source>
        <dbReference type="PROSITE" id="PS50048"/>
    </source>
</evidence>
<sequence length="784" mass="88146">MELENPRPTKKRQLAAGERQRAVRACDECRRLKEKCEGGMPCKRCRHLRRTCEFNNASAPTAKRVQEPMVSSKDLKERVKYMEAILHHHLPQLPLDIDTLRRTCESFPAWSPGSDQHGTSGLPVENTAHPSASDSPGIEDEKCTVEYVDDTTAHYSGEFSHWNFSMHIKRNIDELIAKSSVQTLEDVKRVPDFFRVPEPDPGSTSISDIVALIPPRPVATFLVNVFFRHATSFYYYVDKHWVKETLEDLQTNSTRLRSKHVPAACVVLMVLAVSTQYVHLETSNPNSKRGRRSSIGSDAPANWELDVGSTFYRQVAKSISELIHAGSLLSVQAFLLLGFYSLPIDASGLGYIYLNLAVKVAIQNGMHRRISRGAFDARSKEIRRRIWWTVYCMERKIGIYHGRPASISRSDIDCDLPSSSTPNSIDGDTFDATGLLESIDLTCQAEAFLYQISQLRTCPRQEAWLIMDRLKQMKTKLPRPWVFRYRDISSPLMGDRVEHSESRARLHAHLECCLLHMFIGRPLILAHRQVRKEDPKDDSAAERPEAKPEDTHTPPHMRWNFLIEDCIAAANEAIDICHSMQRGSMGLSKASYAEYSACRASLLVLIAYSICRRTNEFSSNLQKGLNAIREMASVGDSARSEVLLLETLEAALNRLQAFDVDCDQSVSDTGEEIVQDGYEGLRDWYTKTAGTIRSRASTSIPIANDGSGIRTQGVPLCPQPAPHAVEILTDCIPESRPVDDYPFNLDLFNMDGNIAFFTSGVNNSGNVESELFENLLNGMPRHSL</sequence>
<feature type="region of interest" description="Disordered" evidence="3">
    <location>
        <begin position="109"/>
        <end position="138"/>
    </location>
</feature>
<keyword evidence="2" id="KW-0539">Nucleus</keyword>
<accession>M2S6K8</accession>
<evidence type="ECO:0000256" key="2">
    <source>
        <dbReference type="ARBA" id="ARBA00023242"/>
    </source>
</evidence>
<dbReference type="AlphaFoldDB" id="M2S6K8"/>
<dbReference type="SMART" id="SM00906">
    <property type="entry name" value="Fungal_trans"/>
    <property type="match status" value="1"/>
</dbReference>
<protein>
    <recommendedName>
        <fullName evidence="4">Zn(2)-C6 fungal-type domain-containing protein</fullName>
    </recommendedName>
</protein>
<reference evidence="5 6" key="1">
    <citation type="journal article" date="2012" name="PLoS Pathog.">
        <title>Diverse lifestyles and strategies of plant pathogenesis encoded in the genomes of eighteen Dothideomycetes fungi.</title>
        <authorList>
            <person name="Ohm R.A."/>
            <person name="Feau N."/>
            <person name="Henrissat B."/>
            <person name="Schoch C.L."/>
            <person name="Horwitz B.A."/>
            <person name="Barry K.W."/>
            <person name="Condon B.J."/>
            <person name="Copeland A.C."/>
            <person name="Dhillon B."/>
            <person name="Glaser F."/>
            <person name="Hesse C.N."/>
            <person name="Kosti I."/>
            <person name="LaButti K."/>
            <person name="Lindquist E.A."/>
            <person name="Lucas S."/>
            <person name="Salamov A.A."/>
            <person name="Bradshaw R.E."/>
            <person name="Ciuffetti L."/>
            <person name="Hamelin R.C."/>
            <person name="Kema G.H.J."/>
            <person name="Lawrence C."/>
            <person name="Scott J.A."/>
            <person name="Spatafora J.W."/>
            <person name="Turgeon B.G."/>
            <person name="de Wit P.J.G.M."/>
            <person name="Zhong S."/>
            <person name="Goodwin S.B."/>
            <person name="Grigoriev I.V."/>
        </authorList>
    </citation>
    <scope>NUCLEOTIDE SEQUENCE [LARGE SCALE GENOMIC DNA]</scope>
    <source>
        <strain evidence="6">ND90Pr / ATCC 201652</strain>
    </source>
</reference>
<keyword evidence="6" id="KW-1185">Reference proteome</keyword>
<dbReference type="HOGENOM" id="CLU_009353_1_0_1"/>
<dbReference type="GO" id="GO:0006351">
    <property type="term" value="P:DNA-templated transcription"/>
    <property type="evidence" value="ECO:0007669"/>
    <property type="project" value="InterPro"/>
</dbReference>
<dbReference type="SUPFAM" id="SSF57701">
    <property type="entry name" value="Zn2/Cys6 DNA-binding domain"/>
    <property type="match status" value="1"/>
</dbReference>
<name>M2S6K8_COCSN</name>
<dbReference type="InterPro" id="IPR001138">
    <property type="entry name" value="Zn2Cys6_DnaBD"/>
</dbReference>
<feature type="domain" description="Zn(2)-C6 fungal-type" evidence="4">
    <location>
        <begin position="25"/>
        <end position="54"/>
    </location>
</feature>
<dbReference type="PANTHER" id="PTHR46910:SF23">
    <property type="entry name" value="THIAMINE REPRESSIBLE GENES REGULATORY PROTEIN THI1"/>
    <property type="match status" value="1"/>
</dbReference>
<dbReference type="eggNOG" id="ENOG502S0WX">
    <property type="taxonomic scope" value="Eukaryota"/>
</dbReference>